<proteinExistence type="predicted"/>
<keyword evidence="3 6" id="KW-0863">Zinc-finger</keyword>
<sequence>MKNKNKVQVKLETEEFINNADDNSEYQFLSEAIQRKNKVQAVSNKKQPRKPTSSKKVNKLTYFQCNRCNNMCLTKKDMIKHLKIHDKEIYKCTKCDRAFTSKNSLSYHMKSHAGIKYECDICKRQFNDKSNMKKHRNIHLNIKPYKCEKCPKAFSDPSCLKLHMEKHAGVRFKCSFCEKSYAVRISLKRHLTFHLKLGTQLFTCNLCEDTSFSKKHHLEEHQNRHHLDIHYECHHCQKVFYYSGSMKIHMNVHSSQNTCTHIGCGRRFNSPQCLKNHIEGWHESKCYRCTDCEKTFRSAYFLKVHKKSVHSKVRPHVCTICGASFVQKSHLVHHNRIVHEKIFYQCSQCPHKSKYKSCLQRHIQRVHFNLKTKKNTRVECATCTRQFSSKTPLIEHILGEHLKTNLLHCDRCLYSSYRPQQIDDHKRNHPVVEYHCKLCEEKFTDVERFRTHLSNHLVKPLQCNDHKWKLYVAEFKQLYCFECNSCNERFNHLNYLKRHIKRIHSDRVQCELCGTSFINPSNLKRHIKSFHFAITYQCVKCYSSYKSKIGLKNHVVLGICHKKKALSKLNKFTKDDIKEENDDEY</sequence>
<dbReference type="PANTHER" id="PTHR24393:SF34">
    <property type="entry name" value="PR_SET DOMAIN 13"/>
    <property type="match status" value="1"/>
</dbReference>
<evidence type="ECO:0000256" key="6">
    <source>
        <dbReference type="PROSITE-ProRule" id="PRU00042"/>
    </source>
</evidence>
<dbReference type="PROSITE" id="PS00028">
    <property type="entry name" value="ZINC_FINGER_C2H2_1"/>
    <property type="match status" value="11"/>
</dbReference>
<evidence type="ECO:0000259" key="7">
    <source>
        <dbReference type="PROSITE" id="PS50157"/>
    </source>
</evidence>
<dbReference type="FunFam" id="3.30.160.60:FF:000110">
    <property type="entry name" value="Zinc finger protein-like"/>
    <property type="match status" value="1"/>
</dbReference>
<dbReference type="Pfam" id="PF00096">
    <property type="entry name" value="zf-C2H2"/>
    <property type="match status" value="7"/>
</dbReference>
<dbReference type="Gene3D" id="3.30.160.60">
    <property type="entry name" value="Classic Zinc Finger"/>
    <property type="match status" value="10"/>
</dbReference>
<dbReference type="SMART" id="SM00355">
    <property type="entry name" value="ZnF_C2H2"/>
    <property type="match status" value="17"/>
</dbReference>
<dbReference type="FunFam" id="3.30.160.60:FF:000446">
    <property type="entry name" value="Zinc finger protein"/>
    <property type="match status" value="1"/>
</dbReference>
<dbReference type="GO" id="GO:0008270">
    <property type="term" value="F:zinc ion binding"/>
    <property type="evidence" value="ECO:0007669"/>
    <property type="project" value="UniProtKB-KW"/>
</dbReference>
<feature type="domain" description="C2H2-type" evidence="7">
    <location>
        <begin position="481"/>
        <end position="509"/>
    </location>
</feature>
<feature type="domain" description="C2H2-type" evidence="7">
    <location>
        <begin position="63"/>
        <end position="90"/>
    </location>
</feature>
<accession>A0A8D8SGY2</accession>
<organism evidence="8">
    <name type="scientific">Cacopsylla melanoneura</name>
    <dbReference type="NCBI Taxonomy" id="428564"/>
    <lineage>
        <taxon>Eukaryota</taxon>
        <taxon>Metazoa</taxon>
        <taxon>Ecdysozoa</taxon>
        <taxon>Arthropoda</taxon>
        <taxon>Hexapoda</taxon>
        <taxon>Insecta</taxon>
        <taxon>Pterygota</taxon>
        <taxon>Neoptera</taxon>
        <taxon>Paraneoptera</taxon>
        <taxon>Hemiptera</taxon>
        <taxon>Sternorrhyncha</taxon>
        <taxon>Psylloidea</taxon>
        <taxon>Psyllidae</taxon>
        <taxon>Psyllinae</taxon>
        <taxon>Cacopsylla</taxon>
    </lineage>
</organism>
<dbReference type="GO" id="GO:0001228">
    <property type="term" value="F:DNA-binding transcription activator activity, RNA polymerase II-specific"/>
    <property type="evidence" value="ECO:0007669"/>
    <property type="project" value="TreeGrafter"/>
</dbReference>
<name>A0A8D8SGY2_9HEMI</name>
<protein>
    <submittedName>
        <fullName evidence="8">Zinc finger protein 569</fullName>
    </submittedName>
</protein>
<dbReference type="GO" id="GO:0005634">
    <property type="term" value="C:nucleus"/>
    <property type="evidence" value="ECO:0007669"/>
    <property type="project" value="TreeGrafter"/>
</dbReference>
<evidence type="ECO:0000256" key="4">
    <source>
        <dbReference type="ARBA" id="ARBA00022833"/>
    </source>
</evidence>
<keyword evidence="1" id="KW-0479">Metal-binding</keyword>
<feature type="domain" description="C2H2-type" evidence="7">
    <location>
        <begin position="287"/>
        <end position="315"/>
    </location>
</feature>
<keyword evidence="5" id="KW-0539">Nucleus</keyword>
<evidence type="ECO:0000256" key="1">
    <source>
        <dbReference type="ARBA" id="ARBA00022723"/>
    </source>
</evidence>
<keyword evidence="4" id="KW-0862">Zinc</keyword>
<keyword evidence="2" id="KW-0677">Repeat</keyword>
<evidence type="ECO:0000313" key="8">
    <source>
        <dbReference type="EMBL" id="CAG6666117.1"/>
    </source>
</evidence>
<evidence type="ECO:0000256" key="3">
    <source>
        <dbReference type="ARBA" id="ARBA00022771"/>
    </source>
</evidence>
<dbReference type="FunFam" id="3.30.160.60:FF:000065">
    <property type="entry name" value="B-cell CLL/lymphoma 6, member B"/>
    <property type="match status" value="1"/>
</dbReference>
<dbReference type="PANTHER" id="PTHR24393">
    <property type="entry name" value="ZINC FINGER PROTEIN"/>
    <property type="match status" value="1"/>
</dbReference>
<dbReference type="PROSITE" id="PS50157">
    <property type="entry name" value="ZINC_FINGER_C2H2_2"/>
    <property type="match status" value="12"/>
</dbReference>
<feature type="domain" description="C2H2-type" evidence="7">
    <location>
        <begin position="344"/>
        <end position="372"/>
    </location>
</feature>
<feature type="domain" description="C2H2-type" evidence="7">
    <location>
        <begin position="316"/>
        <end position="339"/>
    </location>
</feature>
<dbReference type="InterPro" id="IPR036236">
    <property type="entry name" value="Znf_C2H2_sf"/>
</dbReference>
<dbReference type="SUPFAM" id="SSF57667">
    <property type="entry name" value="beta-beta-alpha zinc fingers"/>
    <property type="match status" value="7"/>
</dbReference>
<dbReference type="GO" id="GO:0000978">
    <property type="term" value="F:RNA polymerase II cis-regulatory region sequence-specific DNA binding"/>
    <property type="evidence" value="ECO:0007669"/>
    <property type="project" value="TreeGrafter"/>
</dbReference>
<reference evidence="8" key="1">
    <citation type="submission" date="2021-05" db="EMBL/GenBank/DDBJ databases">
        <authorList>
            <person name="Alioto T."/>
            <person name="Alioto T."/>
            <person name="Gomez Garrido J."/>
        </authorList>
    </citation>
    <scope>NUCLEOTIDE SEQUENCE</scope>
</reference>
<dbReference type="EMBL" id="HBUF01212947">
    <property type="protein sequence ID" value="CAG6666117.1"/>
    <property type="molecule type" value="Transcribed_RNA"/>
</dbReference>
<evidence type="ECO:0000256" key="5">
    <source>
        <dbReference type="ARBA" id="ARBA00023242"/>
    </source>
</evidence>
<feature type="domain" description="C2H2-type" evidence="7">
    <location>
        <begin position="90"/>
        <end position="117"/>
    </location>
</feature>
<dbReference type="InterPro" id="IPR013087">
    <property type="entry name" value="Znf_C2H2_type"/>
</dbReference>
<evidence type="ECO:0000256" key="2">
    <source>
        <dbReference type="ARBA" id="ARBA00022737"/>
    </source>
</evidence>
<feature type="domain" description="C2H2-type" evidence="7">
    <location>
        <begin position="172"/>
        <end position="194"/>
    </location>
</feature>
<feature type="domain" description="C2H2-type" evidence="7">
    <location>
        <begin position="145"/>
        <end position="172"/>
    </location>
</feature>
<feature type="domain" description="C2H2-type" evidence="7">
    <location>
        <begin position="508"/>
        <end position="531"/>
    </location>
</feature>
<feature type="domain" description="C2H2-type" evidence="7">
    <location>
        <begin position="434"/>
        <end position="456"/>
    </location>
</feature>
<dbReference type="AlphaFoldDB" id="A0A8D8SGY2"/>
<feature type="domain" description="C2H2-type" evidence="7">
    <location>
        <begin position="231"/>
        <end position="258"/>
    </location>
</feature>
<feature type="domain" description="C2H2-type" evidence="7">
    <location>
        <begin position="117"/>
        <end position="144"/>
    </location>
</feature>
<dbReference type="Pfam" id="PF13894">
    <property type="entry name" value="zf-C2H2_4"/>
    <property type="match status" value="1"/>
</dbReference>